<dbReference type="Pfam" id="PF11833">
    <property type="entry name" value="CPP1-like"/>
    <property type="match status" value="1"/>
</dbReference>
<evidence type="ECO:0000313" key="2">
    <source>
        <dbReference type="EMBL" id="MBE9222865.1"/>
    </source>
</evidence>
<feature type="transmembrane region" description="Helical" evidence="1">
    <location>
        <begin position="109"/>
        <end position="125"/>
    </location>
</feature>
<feature type="transmembrane region" description="Helical" evidence="1">
    <location>
        <begin position="192"/>
        <end position="209"/>
    </location>
</feature>
<keyword evidence="1" id="KW-1133">Transmembrane helix</keyword>
<organism evidence="2 3">
    <name type="scientific">Cyanobacterium stanieri LEGE 03274</name>
    <dbReference type="NCBI Taxonomy" id="1828756"/>
    <lineage>
        <taxon>Bacteria</taxon>
        <taxon>Bacillati</taxon>
        <taxon>Cyanobacteriota</taxon>
        <taxon>Cyanophyceae</taxon>
        <taxon>Oscillatoriophycideae</taxon>
        <taxon>Chroococcales</taxon>
        <taxon>Geminocystaceae</taxon>
        <taxon>Cyanobacterium</taxon>
    </lineage>
</organism>
<accession>A0ABR9V4P5</accession>
<dbReference type="Proteomes" id="UP000654604">
    <property type="component" value="Unassembled WGS sequence"/>
</dbReference>
<dbReference type="PANTHER" id="PTHR33372:SF2">
    <property type="entry name" value="PROTEIN CHAPERONE-LIKE PROTEIN OF POR1, CHLOROPLASTIC"/>
    <property type="match status" value="1"/>
</dbReference>
<comment type="caution">
    <text evidence="2">The sequence shown here is derived from an EMBL/GenBank/DDBJ whole genome shotgun (WGS) entry which is preliminary data.</text>
</comment>
<gene>
    <name evidence="2" type="ORF">IQ215_09170</name>
</gene>
<keyword evidence="1" id="KW-0812">Transmembrane</keyword>
<evidence type="ECO:0000256" key="1">
    <source>
        <dbReference type="SAM" id="Phobius"/>
    </source>
</evidence>
<dbReference type="EMBL" id="JADEWC010000018">
    <property type="protein sequence ID" value="MBE9222865.1"/>
    <property type="molecule type" value="Genomic_DNA"/>
</dbReference>
<feature type="transmembrane region" description="Helical" evidence="1">
    <location>
        <begin position="131"/>
        <end position="148"/>
    </location>
</feature>
<dbReference type="PANTHER" id="PTHR33372">
    <property type="match status" value="1"/>
</dbReference>
<protein>
    <submittedName>
        <fullName evidence="2">CPP1-like family protein</fullName>
    </submittedName>
</protein>
<feature type="transmembrane region" description="Helical" evidence="1">
    <location>
        <begin position="160"/>
        <end position="180"/>
    </location>
</feature>
<proteinExistence type="predicted"/>
<reference evidence="2 3" key="1">
    <citation type="submission" date="2020-10" db="EMBL/GenBank/DDBJ databases">
        <authorList>
            <person name="Castelo-Branco R."/>
            <person name="Eusebio N."/>
            <person name="Adriana R."/>
            <person name="Vieira A."/>
            <person name="Brugerolle De Fraissinette N."/>
            <person name="Rezende De Castro R."/>
            <person name="Schneider M.P."/>
            <person name="Vasconcelos V."/>
            <person name="Leao P.N."/>
        </authorList>
    </citation>
    <scope>NUCLEOTIDE SEQUENCE [LARGE SCALE GENOMIC DNA]</scope>
    <source>
        <strain evidence="2 3">LEGE 03274</strain>
    </source>
</reference>
<keyword evidence="3" id="KW-1185">Reference proteome</keyword>
<evidence type="ECO:0000313" key="3">
    <source>
        <dbReference type="Proteomes" id="UP000654604"/>
    </source>
</evidence>
<name>A0ABR9V4P5_9CHRO</name>
<dbReference type="InterPro" id="IPR021788">
    <property type="entry name" value="CPP1-like"/>
</dbReference>
<keyword evidence="1" id="KW-0472">Membrane</keyword>
<sequence length="210" mass="23675">MSDLSPYETLGVEKSASFEQIQRAKETLLKENEGNSQIKENIEIAYDAIIMDRLKLRQEGKIKVPEQIRFPEKVVETKKSPISFNYSNNKNQSPNWLTDFIDQPSIQELSISGLIFLGLILLSVFSQDSQILPLLLTFGLGTSFFFVFRKTKSFWRSVGVSFFGFVIGISVSSLLATVIANSGLSLGFSDEQFVSLLTFSFLWLSANFTR</sequence>
<dbReference type="RefSeq" id="WP_193801014.1">
    <property type="nucleotide sequence ID" value="NZ_JADEWC010000018.1"/>
</dbReference>